<organism evidence="1 2">
    <name type="scientific">Trifolium medium</name>
    <dbReference type="NCBI Taxonomy" id="97028"/>
    <lineage>
        <taxon>Eukaryota</taxon>
        <taxon>Viridiplantae</taxon>
        <taxon>Streptophyta</taxon>
        <taxon>Embryophyta</taxon>
        <taxon>Tracheophyta</taxon>
        <taxon>Spermatophyta</taxon>
        <taxon>Magnoliopsida</taxon>
        <taxon>eudicotyledons</taxon>
        <taxon>Gunneridae</taxon>
        <taxon>Pentapetalae</taxon>
        <taxon>rosids</taxon>
        <taxon>fabids</taxon>
        <taxon>Fabales</taxon>
        <taxon>Fabaceae</taxon>
        <taxon>Papilionoideae</taxon>
        <taxon>50 kb inversion clade</taxon>
        <taxon>NPAAA clade</taxon>
        <taxon>Hologalegina</taxon>
        <taxon>IRL clade</taxon>
        <taxon>Trifolieae</taxon>
        <taxon>Trifolium</taxon>
    </lineage>
</organism>
<keyword evidence="2" id="KW-1185">Reference proteome</keyword>
<proteinExistence type="predicted"/>
<evidence type="ECO:0000313" key="1">
    <source>
        <dbReference type="EMBL" id="MCI03203.1"/>
    </source>
</evidence>
<evidence type="ECO:0000313" key="2">
    <source>
        <dbReference type="Proteomes" id="UP000265520"/>
    </source>
</evidence>
<dbReference type="AlphaFoldDB" id="A0A392NTQ2"/>
<dbReference type="Pfam" id="PF14223">
    <property type="entry name" value="Retrotran_gag_2"/>
    <property type="match status" value="1"/>
</dbReference>
<sequence length="93" mass="10632">VLEVIQNGIPAIGGEATDAQKTTYREYKKKYCKATYHIHQSISEVNFGKKLSCTSSKDAWNTLERCHTSGAKVKKVKLQALDRKYEHIEMEEQ</sequence>
<accession>A0A392NTQ2</accession>
<feature type="non-terminal residue" evidence="1">
    <location>
        <position position="1"/>
    </location>
</feature>
<name>A0A392NTQ2_9FABA</name>
<dbReference type="Proteomes" id="UP000265520">
    <property type="component" value="Unassembled WGS sequence"/>
</dbReference>
<comment type="caution">
    <text evidence="1">The sequence shown here is derived from an EMBL/GenBank/DDBJ whole genome shotgun (WGS) entry which is preliminary data.</text>
</comment>
<protein>
    <submittedName>
        <fullName evidence="1">Retrovirus-related pol polyprotein from transposon TNT 1-94</fullName>
    </submittedName>
</protein>
<reference evidence="1 2" key="1">
    <citation type="journal article" date="2018" name="Front. Plant Sci.">
        <title>Red Clover (Trifolium pratense) and Zigzag Clover (T. medium) - A Picture of Genomic Similarities and Differences.</title>
        <authorList>
            <person name="Dluhosova J."/>
            <person name="Istvanek J."/>
            <person name="Nedelnik J."/>
            <person name="Repkova J."/>
        </authorList>
    </citation>
    <scope>NUCLEOTIDE SEQUENCE [LARGE SCALE GENOMIC DNA]</scope>
    <source>
        <strain evidence="2">cv. 10/8</strain>
        <tissue evidence="1">Leaf</tissue>
    </source>
</reference>
<dbReference type="EMBL" id="LXQA010051450">
    <property type="protein sequence ID" value="MCI03203.1"/>
    <property type="molecule type" value="Genomic_DNA"/>
</dbReference>